<dbReference type="AlphaFoldDB" id="A0A9X2J7H3"/>
<gene>
    <name evidence="3" type="ORF">MO867_19910</name>
</gene>
<comment type="caution">
    <text evidence="3">The sequence shown here is derived from an EMBL/GenBank/DDBJ whole genome shotgun (WGS) entry which is preliminary data.</text>
</comment>
<organism evidence="3 4">
    <name type="scientific">Microbulbifer okhotskensis</name>
    <dbReference type="NCBI Taxonomy" id="2926617"/>
    <lineage>
        <taxon>Bacteria</taxon>
        <taxon>Pseudomonadati</taxon>
        <taxon>Pseudomonadota</taxon>
        <taxon>Gammaproteobacteria</taxon>
        <taxon>Cellvibrionales</taxon>
        <taxon>Microbulbiferaceae</taxon>
        <taxon>Microbulbifer</taxon>
    </lineage>
</organism>
<evidence type="ECO:0000259" key="1">
    <source>
        <dbReference type="Pfam" id="PF01526"/>
    </source>
</evidence>
<feature type="domain" description="DUF4158" evidence="2">
    <location>
        <begin position="9"/>
        <end position="166"/>
    </location>
</feature>
<protein>
    <submittedName>
        <fullName evidence="3">DUF4158 domain-containing protein</fullName>
    </submittedName>
</protein>
<evidence type="ECO:0000313" key="3">
    <source>
        <dbReference type="EMBL" id="MCO1336599.1"/>
    </source>
</evidence>
<dbReference type="InterPro" id="IPR025296">
    <property type="entry name" value="DUF4158"/>
</dbReference>
<accession>A0A9X2J7H3</accession>
<evidence type="ECO:0000259" key="2">
    <source>
        <dbReference type="Pfam" id="PF13700"/>
    </source>
</evidence>
<name>A0A9X2J7H3_9GAMM</name>
<dbReference type="InterPro" id="IPR002513">
    <property type="entry name" value="Tn3_Tnp_DDE_dom"/>
</dbReference>
<dbReference type="Pfam" id="PF13700">
    <property type="entry name" value="DUF4158"/>
    <property type="match status" value="1"/>
</dbReference>
<dbReference type="Pfam" id="PF01526">
    <property type="entry name" value="DDE_Tnp_Tn3"/>
    <property type="match status" value="1"/>
</dbReference>
<dbReference type="GO" id="GO:0004803">
    <property type="term" value="F:transposase activity"/>
    <property type="evidence" value="ECO:0007669"/>
    <property type="project" value="InterPro"/>
</dbReference>
<proteinExistence type="predicted"/>
<feature type="domain" description="Tn3 transposase DDE" evidence="1">
    <location>
        <begin position="599"/>
        <end position="667"/>
    </location>
</feature>
<feature type="non-terminal residue" evidence="3">
    <location>
        <position position="685"/>
    </location>
</feature>
<reference evidence="3" key="1">
    <citation type="journal article" date="2022" name="Arch. Microbiol.">
        <title>Microbulbifer okhotskensis sp. nov., isolated from a deep bottom sediment of the Okhotsk Sea.</title>
        <authorList>
            <person name="Romanenko L."/>
            <person name="Kurilenko V."/>
            <person name="Otstavnykh N."/>
            <person name="Velansky P."/>
            <person name="Isaeva M."/>
            <person name="Mikhailov V."/>
        </authorList>
    </citation>
    <scope>NUCLEOTIDE SEQUENCE</scope>
    <source>
        <strain evidence="3">OS29</strain>
    </source>
</reference>
<keyword evidence="4" id="KW-1185">Reference proteome</keyword>
<dbReference type="RefSeq" id="WP_252472369.1">
    <property type="nucleotide sequence ID" value="NZ_JALBWM010000158.1"/>
</dbReference>
<evidence type="ECO:0000313" key="4">
    <source>
        <dbReference type="Proteomes" id="UP001139028"/>
    </source>
</evidence>
<dbReference type="GO" id="GO:0006313">
    <property type="term" value="P:DNA transposition"/>
    <property type="evidence" value="ECO:0007669"/>
    <property type="project" value="InterPro"/>
</dbReference>
<sequence>MSSNQEHILPPSRQKAWDAPPKLDLRQRSIFTCDSITQRVLRRITREDYKVGFLLQVIYFTRKRQFFKASDFPVEHIRAARKALSLKSTKAAFDYPADVASRHKSKILKQYDWRAFDASFKARFNDLANSLIDKRRRKSDIADCLLEYCLEQHREVPSFIIVRETIQHGYRDYEEKLATEIYTHLSDSQQQILNNLVSESDEFLLHRDVKRIKQGSQLNHCKLNGRILQKFHDLHTEFLPVISALYLTQEATEDLAIWVKQATSTQLRKFRDQGRRNLHLLAYLQYQHFHRSDAAVDAGKKIVTQLLNHANSYQNRESDKQENEFLDAAAAISNVTRNSKELIKKIIDVARSNKLSDREKVRKILKLAEALMLSDFDDVDITLQAVDTDIIKRRRKLDYYNFIFSRSRSIQKSLGPLLRPLVFESCSSLELLSAITAYQKGLDKISDMTPMGFLTKYERDLIYREGEFSAIGKYKVLLIIHAFEGLKDESLTLKYSYKYRPTESYFIPYEMWRKSFDEILISTGLNEYRNPEKYLNTIGMTVTELFKTVNQRIDSEENTYVKFSKNGTWSVDTPATDFSTDQFVSQLMGEDTSFSLYQIIHQINTYTNFTEELEHRTKRFANEEFVLSHAYAALMSLGTNIGHNHMAKACQQISLKQLRDIESNRFSVSYCQFWCSTGLIKQRSG</sequence>
<dbReference type="EMBL" id="JALBWM010000158">
    <property type="protein sequence ID" value="MCO1336599.1"/>
    <property type="molecule type" value="Genomic_DNA"/>
</dbReference>
<dbReference type="Proteomes" id="UP001139028">
    <property type="component" value="Unassembled WGS sequence"/>
</dbReference>